<dbReference type="SUPFAM" id="SSF63712">
    <property type="entry name" value="Nicotinic receptor ligand binding domain-like"/>
    <property type="match status" value="1"/>
</dbReference>
<feature type="transmembrane region" description="Helical" evidence="15">
    <location>
        <begin position="463"/>
        <end position="487"/>
    </location>
</feature>
<evidence type="ECO:0000256" key="8">
    <source>
        <dbReference type="ARBA" id="ARBA00023136"/>
    </source>
</evidence>
<dbReference type="GO" id="GO:0004888">
    <property type="term" value="F:transmembrane signaling receptor activity"/>
    <property type="evidence" value="ECO:0007669"/>
    <property type="project" value="InterPro"/>
</dbReference>
<dbReference type="FunFam" id="1.20.58.390:FF:000073">
    <property type="entry name" value="Neuronal acetylcholine receptor subunit alpha-9-II"/>
    <property type="match status" value="1"/>
</dbReference>
<evidence type="ECO:0000256" key="4">
    <source>
        <dbReference type="ARBA" id="ARBA00022692"/>
    </source>
</evidence>
<dbReference type="InterPro" id="IPR006029">
    <property type="entry name" value="Neurotrans-gated_channel_TM"/>
</dbReference>
<proteinExistence type="evidence at transcript level"/>
<evidence type="ECO:0000256" key="6">
    <source>
        <dbReference type="ARBA" id="ARBA00023018"/>
    </source>
</evidence>
<dbReference type="InterPro" id="IPR006201">
    <property type="entry name" value="Neur_channel"/>
</dbReference>
<dbReference type="InterPro" id="IPR038050">
    <property type="entry name" value="Neuro_actylchol_rec"/>
</dbReference>
<dbReference type="FunFam" id="2.70.170.10:FF:000016">
    <property type="entry name" value="Nicotinic acetylcholine receptor subunit"/>
    <property type="match status" value="1"/>
</dbReference>
<evidence type="ECO:0000256" key="9">
    <source>
        <dbReference type="ARBA" id="ARBA00023157"/>
    </source>
</evidence>
<comment type="subcellular location">
    <subcellularLocation>
        <location evidence="14">Synaptic cell membrane</location>
        <topology evidence="14">Multi-pass membrane protein</topology>
    </subcellularLocation>
</comment>
<protein>
    <submittedName>
        <fullName evidence="18">Putative nicotinic acetylcholine receptor 10</fullName>
    </submittedName>
</protein>
<dbReference type="PRINTS" id="PR00252">
    <property type="entry name" value="NRIONCHANNEL"/>
</dbReference>
<dbReference type="InterPro" id="IPR002394">
    <property type="entry name" value="Nicotinic_acetylcholine_rcpt"/>
</dbReference>
<keyword evidence="8 15" id="KW-0472">Membrane</keyword>
<keyword evidence="9" id="KW-1015">Disulfide bond</keyword>
<evidence type="ECO:0000256" key="15">
    <source>
        <dbReference type="RuleBase" id="RU000687"/>
    </source>
</evidence>
<dbReference type="Pfam" id="PF02931">
    <property type="entry name" value="Neur_chan_LBD"/>
    <property type="match status" value="1"/>
</dbReference>
<evidence type="ECO:0000256" key="14">
    <source>
        <dbReference type="ARBA" id="ARBA00034099"/>
    </source>
</evidence>
<organism evidence="18">
    <name type="scientific">Hirudo verbana</name>
    <dbReference type="NCBI Taxonomy" id="311461"/>
    <lineage>
        <taxon>Eukaryota</taxon>
        <taxon>Metazoa</taxon>
        <taxon>Spiralia</taxon>
        <taxon>Lophotrochozoa</taxon>
        <taxon>Annelida</taxon>
        <taxon>Clitellata</taxon>
        <taxon>Hirudinea</taxon>
        <taxon>Hirudinida</taxon>
        <taxon>Hirudiniformes</taxon>
        <taxon>Hirudinidae</taxon>
        <taxon>Hirudo</taxon>
    </lineage>
</organism>
<evidence type="ECO:0000256" key="3">
    <source>
        <dbReference type="ARBA" id="ARBA00022475"/>
    </source>
</evidence>
<reference evidence="18" key="1">
    <citation type="submission" date="2018-02" db="EMBL/GenBank/DDBJ databases">
        <title>Hirudo verbana central nervous system transcriptome analysis of ion channel and receptor content.</title>
        <authorList>
            <person name="Northcutt A.J."/>
            <person name="Schulz D.J."/>
            <person name="Mesce K.A."/>
        </authorList>
    </citation>
    <scope>NUCLEOTIDE SEQUENCE</scope>
</reference>
<keyword evidence="11" id="KW-0325">Glycoprotein</keyword>
<dbReference type="CDD" id="cd18997">
    <property type="entry name" value="LGIC_ECD_nAChR"/>
    <property type="match status" value="1"/>
</dbReference>
<feature type="transmembrane region" description="Helical" evidence="15">
    <location>
        <begin position="306"/>
        <end position="328"/>
    </location>
</feature>
<keyword evidence="6" id="KW-0770">Synapse</keyword>
<feature type="transmembrane region" description="Helical" evidence="15">
    <location>
        <begin position="273"/>
        <end position="294"/>
    </location>
</feature>
<keyword evidence="5 15" id="KW-1133">Transmembrane helix</keyword>
<feature type="chain" id="PRO_5022269916" evidence="15">
    <location>
        <begin position="29"/>
        <end position="488"/>
    </location>
</feature>
<feature type="domain" description="Neurotransmitter-gated ion-channel transmembrane" evidence="17">
    <location>
        <begin position="248"/>
        <end position="480"/>
    </location>
</feature>
<dbReference type="EMBL" id="MG973308">
    <property type="protein sequence ID" value="AWJ68161.1"/>
    <property type="molecule type" value="mRNA"/>
</dbReference>
<evidence type="ECO:0000256" key="10">
    <source>
        <dbReference type="ARBA" id="ARBA00023170"/>
    </source>
</evidence>
<dbReference type="CDD" id="cd19051">
    <property type="entry name" value="LGIC_TM_cation"/>
    <property type="match status" value="1"/>
</dbReference>
<dbReference type="InterPro" id="IPR036734">
    <property type="entry name" value="Neur_chan_lig-bd_sf"/>
</dbReference>
<keyword evidence="13 15" id="KW-0407">Ion channel</keyword>
<evidence type="ECO:0000259" key="16">
    <source>
        <dbReference type="Pfam" id="PF02931"/>
    </source>
</evidence>
<feature type="transmembrane region" description="Helical" evidence="15">
    <location>
        <begin position="242"/>
        <end position="266"/>
    </location>
</feature>
<feature type="domain" description="Neurotransmitter-gated ion-channel ligand-binding" evidence="16">
    <location>
        <begin position="32"/>
        <end position="241"/>
    </location>
</feature>
<dbReference type="InterPro" id="IPR018000">
    <property type="entry name" value="Neurotransmitter_ion_chnl_CS"/>
</dbReference>
<accession>A0A2S1WLW3</accession>
<dbReference type="AlphaFoldDB" id="A0A2S1WLW3"/>
<dbReference type="Gene3D" id="1.20.58.390">
    <property type="entry name" value="Neurotransmitter-gated ion-channel transmembrane domain"/>
    <property type="match status" value="2"/>
</dbReference>
<dbReference type="Gene3D" id="2.70.170.10">
    <property type="entry name" value="Neurotransmitter-gated ion-channel ligand-binding domain"/>
    <property type="match status" value="1"/>
</dbReference>
<sequence>MTGDFKAASRLFLFLSTCILCFLKGVYSGVHEDRLISNIFTQRSYNPLSRPVELETESLEVKFGVSLQQIVDVDEKNEMLHTNIWLHYKWMDWNLKWNPADYGGVTAVRLPWKTIWTPDILLYNSADEDIDSKYPVNVVVESDGNCTWIPLGLYISSCSIDIKWFPFDDQWCKMKFGSWTYDGSQINLTSLNPTMELGTYQESGEWILVEAPAERNEVKYECCPNSTYLDITFTLHIRRRTLYYGFNLIIPCALISLLSLLTFILPPDAGEKIGLGVTILLSLSVFQMIVAEMVPPTSMAVPIVGVYFACVMIMSTVSVIMTVVVLHFHHSTPDMCKMPVWVRTAICEWLAWILRMSRPGKELTLERLLRKASVRELEGRVPPSLSLLANVEDIDNTIQLNKLYFRHNRGPEEEDGTGLAIIRNEILLILNEIRFITRKIKEDSKSSEETNDWKFAAMVIDRLCFWICSVYFVAGTFGIFFSAPHIFD</sequence>
<evidence type="ECO:0000259" key="17">
    <source>
        <dbReference type="Pfam" id="PF02932"/>
    </source>
</evidence>
<dbReference type="InterPro" id="IPR036719">
    <property type="entry name" value="Neuro-gated_channel_TM_sf"/>
</dbReference>
<comment type="similarity">
    <text evidence="1">Belongs to the ligand-gated ion channel (TC 1.A.9) family. Acetylcholine receptor (TC 1.A.9.1) subfamily.</text>
</comment>
<evidence type="ECO:0000256" key="5">
    <source>
        <dbReference type="ARBA" id="ARBA00022989"/>
    </source>
</evidence>
<dbReference type="InterPro" id="IPR006202">
    <property type="entry name" value="Neur_chan_lig-bd"/>
</dbReference>
<dbReference type="NCBIfam" id="TIGR00860">
    <property type="entry name" value="LIC"/>
    <property type="match status" value="1"/>
</dbReference>
<dbReference type="Pfam" id="PF02932">
    <property type="entry name" value="Neur_chan_memb"/>
    <property type="match status" value="1"/>
</dbReference>
<evidence type="ECO:0000256" key="2">
    <source>
        <dbReference type="ARBA" id="ARBA00022448"/>
    </source>
</evidence>
<feature type="signal peptide" evidence="15">
    <location>
        <begin position="1"/>
        <end position="28"/>
    </location>
</feature>
<dbReference type="PROSITE" id="PS00236">
    <property type="entry name" value="NEUROTR_ION_CHANNEL"/>
    <property type="match status" value="1"/>
</dbReference>
<dbReference type="PRINTS" id="PR00254">
    <property type="entry name" value="NICOTINICR"/>
</dbReference>
<keyword evidence="3" id="KW-1003">Cell membrane</keyword>
<keyword evidence="4 15" id="KW-0812">Transmembrane</keyword>
<name>A0A2S1WLW3_9ANNE</name>
<keyword evidence="15" id="KW-0732">Signal</keyword>
<dbReference type="GO" id="GO:0045211">
    <property type="term" value="C:postsynaptic membrane"/>
    <property type="evidence" value="ECO:0007669"/>
    <property type="project" value="InterPro"/>
</dbReference>
<dbReference type="PANTHER" id="PTHR18945">
    <property type="entry name" value="NEUROTRANSMITTER GATED ION CHANNEL"/>
    <property type="match status" value="1"/>
</dbReference>
<evidence type="ECO:0000256" key="13">
    <source>
        <dbReference type="ARBA" id="ARBA00023303"/>
    </source>
</evidence>
<evidence type="ECO:0000256" key="12">
    <source>
        <dbReference type="ARBA" id="ARBA00023286"/>
    </source>
</evidence>
<keyword evidence="12" id="KW-1071">Ligand-gated ion channel</keyword>
<evidence type="ECO:0000313" key="18">
    <source>
        <dbReference type="EMBL" id="AWJ68161.1"/>
    </source>
</evidence>
<keyword evidence="10 18" id="KW-0675">Receptor</keyword>
<keyword evidence="2 15" id="KW-0813">Transport</keyword>
<evidence type="ECO:0000256" key="7">
    <source>
        <dbReference type="ARBA" id="ARBA00023065"/>
    </source>
</evidence>
<keyword evidence="7 15" id="KW-0406">Ion transport</keyword>
<dbReference type="GO" id="GO:0022848">
    <property type="term" value="F:acetylcholine-gated monoatomic cation-selective channel activity"/>
    <property type="evidence" value="ECO:0007669"/>
    <property type="project" value="InterPro"/>
</dbReference>
<evidence type="ECO:0000256" key="11">
    <source>
        <dbReference type="ARBA" id="ARBA00023180"/>
    </source>
</evidence>
<evidence type="ECO:0000256" key="1">
    <source>
        <dbReference type="ARBA" id="ARBA00009237"/>
    </source>
</evidence>
<dbReference type="SUPFAM" id="SSF90112">
    <property type="entry name" value="Neurotransmitter-gated ion-channel transmembrane pore"/>
    <property type="match status" value="1"/>
</dbReference>